<dbReference type="Pfam" id="PF13454">
    <property type="entry name" value="NAD_binding_9"/>
    <property type="match status" value="1"/>
</dbReference>
<evidence type="ECO:0000313" key="2">
    <source>
        <dbReference type="EMBL" id="SEM40056.1"/>
    </source>
</evidence>
<dbReference type="InterPro" id="IPR038732">
    <property type="entry name" value="HpyO/CreE_NAD-binding"/>
</dbReference>
<dbReference type="InterPro" id="IPR052189">
    <property type="entry name" value="L-asp_N-monooxygenase_NS-form"/>
</dbReference>
<evidence type="ECO:0000313" key="3">
    <source>
        <dbReference type="Proteomes" id="UP000198761"/>
    </source>
</evidence>
<protein>
    <submittedName>
        <fullName evidence="2">Uncharacterized NAD(P)/FAD-binding protein YdhS</fullName>
    </submittedName>
</protein>
<dbReference type="PANTHER" id="PTHR40254:SF1">
    <property type="entry name" value="BLR0577 PROTEIN"/>
    <property type="match status" value="1"/>
</dbReference>
<sequence length="475" mass="49883">MYVNRADITPAPCRPVIAIVGGGYSGAAVAWHLAHGATEAEIVVFEPRPDLGRGLAYSTPDPDHRLNVPDHRMTLVSADPLHFRTWLASSAAPSLPPGSATLAGEVFAPRAVFGQYVAAHLATALEAGRITHRRETVTGITTEAGRYLLQGSSGDPLAADVVVLAVSHPPPALPAELANLAGDAALTSDVAVPGALAAIAPQDRVLIVGSGLTAADILATLARQGQRGAVHLLSRHGWRSQPHGPKQPETTADFATVPATTALALLRRVRAALRADAACGLTWHPVFDRLRAQGPAIWAALPQPERKRFLRHLRALWDIHRFRIAPQTHATLQRAERDKRAFFHAARIIGAQRKPRGIEVTIRPRGKSELAHLTVDRVVLATGPAHGQVIAGNPALAALAALGLVQPDPLRLGLATAQNGQAVGVAGPVPGLFVAGPLARGTMGELMGVPEVTAWAEHVAVQIRAALPQIAAQPG</sequence>
<dbReference type="Gene3D" id="3.50.50.60">
    <property type="entry name" value="FAD/NAD(P)-binding domain"/>
    <property type="match status" value="1"/>
</dbReference>
<feature type="domain" description="FAD-dependent urate hydroxylase HpyO/Asp monooxygenase CreE-like FAD/NAD(P)-binding" evidence="1">
    <location>
        <begin position="18"/>
        <end position="168"/>
    </location>
</feature>
<organism evidence="2 3">
    <name type="scientific">Gemmobacter aquatilis</name>
    <dbReference type="NCBI Taxonomy" id="933059"/>
    <lineage>
        <taxon>Bacteria</taxon>
        <taxon>Pseudomonadati</taxon>
        <taxon>Pseudomonadota</taxon>
        <taxon>Alphaproteobacteria</taxon>
        <taxon>Rhodobacterales</taxon>
        <taxon>Paracoccaceae</taxon>
        <taxon>Gemmobacter</taxon>
    </lineage>
</organism>
<dbReference type="STRING" id="933059.SAMN04488103_10138"/>
<reference evidence="2 3" key="1">
    <citation type="submission" date="2016-10" db="EMBL/GenBank/DDBJ databases">
        <authorList>
            <person name="de Groot N.N."/>
        </authorList>
    </citation>
    <scope>NUCLEOTIDE SEQUENCE [LARGE SCALE GENOMIC DNA]</scope>
    <source>
        <strain evidence="2 3">DSM 3857</strain>
    </source>
</reference>
<proteinExistence type="predicted"/>
<accession>A0A1H7Y1H8</accession>
<dbReference type="PANTHER" id="PTHR40254">
    <property type="entry name" value="BLR0577 PROTEIN"/>
    <property type="match status" value="1"/>
</dbReference>
<dbReference type="EMBL" id="FOCE01000001">
    <property type="protein sequence ID" value="SEM40056.1"/>
    <property type="molecule type" value="Genomic_DNA"/>
</dbReference>
<dbReference type="Proteomes" id="UP000198761">
    <property type="component" value="Unassembled WGS sequence"/>
</dbReference>
<gene>
    <name evidence="2" type="ORF">SAMN04488103_10138</name>
</gene>
<keyword evidence="3" id="KW-1185">Reference proteome</keyword>
<evidence type="ECO:0000259" key="1">
    <source>
        <dbReference type="Pfam" id="PF13454"/>
    </source>
</evidence>
<name>A0A1H7Y1H8_9RHOB</name>
<dbReference type="OrthoDB" id="101972at2"/>
<dbReference type="SUPFAM" id="SSF51905">
    <property type="entry name" value="FAD/NAD(P)-binding domain"/>
    <property type="match status" value="2"/>
</dbReference>
<dbReference type="RefSeq" id="WP_091294994.1">
    <property type="nucleotide sequence ID" value="NZ_FOCE01000001.1"/>
</dbReference>
<dbReference type="InterPro" id="IPR036188">
    <property type="entry name" value="FAD/NAD-bd_sf"/>
</dbReference>
<dbReference type="AlphaFoldDB" id="A0A1H7Y1H8"/>